<accession>A0ABR2HA07</accession>
<evidence type="ECO:0000256" key="4">
    <source>
        <dbReference type="SAM" id="MobiDB-lite"/>
    </source>
</evidence>
<comment type="caution">
    <text evidence="6">The sequence shown here is derived from an EMBL/GenBank/DDBJ whole genome shotgun (WGS) entry which is preliminary data.</text>
</comment>
<feature type="compositionally biased region" description="Polar residues" evidence="4">
    <location>
        <begin position="449"/>
        <end position="483"/>
    </location>
</feature>
<dbReference type="SUPFAM" id="SSF81901">
    <property type="entry name" value="HCP-like"/>
    <property type="match status" value="1"/>
</dbReference>
<feature type="region of interest" description="Disordered" evidence="4">
    <location>
        <begin position="406"/>
        <end position="909"/>
    </location>
</feature>
<dbReference type="Pfam" id="PF00069">
    <property type="entry name" value="Pkinase"/>
    <property type="match status" value="1"/>
</dbReference>
<dbReference type="Gene3D" id="3.80.10.10">
    <property type="entry name" value="Ribonuclease Inhibitor"/>
    <property type="match status" value="3"/>
</dbReference>
<feature type="compositionally biased region" description="Polar residues" evidence="4">
    <location>
        <begin position="658"/>
        <end position="671"/>
    </location>
</feature>
<gene>
    <name evidence="6" type="ORF">M9Y10_025245</name>
</gene>
<dbReference type="InterPro" id="IPR011990">
    <property type="entry name" value="TPR-like_helical_dom_sf"/>
</dbReference>
<dbReference type="PROSITE" id="PS50011">
    <property type="entry name" value="PROTEIN_KINASE_DOM"/>
    <property type="match status" value="1"/>
</dbReference>
<dbReference type="InterPro" id="IPR008271">
    <property type="entry name" value="Ser/Thr_kinase_AS"/>
</dbReference>
<feature type="binding site" evidence="3">
    <location>
        <position position="40"/>
    </location>
    <ligand>
        <name>ATP</name>
        <dbReference type="ChEBI" id="CHEBI:30616"/>
    </ligand>
</feature>
<sequence>MQQYLIDINNYEIIKPIGVGGFGQVYLVQEKKQKKEYAAKIIKINCEDPEDQIQFIKEIKIISNVNYPTILHFCGYNLKGFNNNPNPTVITDFIPNGSLHNMLEEEMRGCAPMEWSCTYKYIILFGIALGLNYLHSKNIVHRDIKPTNILLKEDYYPIICDFGLSQNPYKTLMKTYAGTPLYMAPEIINRKSYNFKVDVYSFSIIAYQTIVGNPKQFEFDLSQINGRQNQLFLEKCHSETPSERPTFYEICCFMTQKEFLDVFNEEIEIIQVELFFDYVNQNEDDGDSLFIFGLFLYENNEKDSIQFFEKAALKGNVDAIFHYAKALEEGSFETEVDKKNALFYYKQAADKGHAGSMFRIAQILENESLETEQMEANFYLYKAANLGHEEAKLMLNKKILNYNKKNKSKEVVQKKSNEKTSAPKENHNRAELGGPNLNQPPPKSKDSPDNQTKTESGRRQTNNAGIKRNSALSPRSSNNSGSNAGIKRNSALSPRRKDNLDHKGKPMLISDIDKTSGDQNSKAKVNPATKQANDADGKIKQSPAIKINANNKASQPQATKQANTNANNKMPQNPAVKQVNTNINNKAPQNPTSKQTNINTNANNKVPQSPATKQANTNVHDKVPQSPASKQTNANNKIPQNPSNEQAKANNKDPRSPSGKQVNTNNKASQPQANKQANTNANNKMPQNPSSKQTNTNNKVSQTPVTKQTNINNKVSKSPDVRQVNTKVSNKVPQSPASKQTNANNKVPQNPSNEQAKANNKDPQSPAVKQVNTNNKASTPSATKQAKTNENNKIPQNPAVKQENTNINNKIPQNPTFKQTNINANNTIPQRPESKQANTNVNNKVPQNPATKQANINANNKVPQNPATKQANINANNNIPQRPESKQANTNVNNKVPQNPATKQANINANNNIPQRLESKQTSTNNKDPQSIAVKHLDTNNKAFQVPASKQANKDGKSTNPEKPSANIPTNALTHNNSGNAARPKMTSANKSVINKDHLYQDENGISYILHENALTAEITSSPTAKGNVFIQSCVNHESKKYKITLIGDNAFANSMIESISFPKDSYISRIGNSPFENSKITKFRIPAKLEKFKLTIFQDANNLEIVEVDPNNSNVSAKENAVIFKKKVIIFVQRSFSGDFYIQSGISLIGNFAFSNMKNIQSIISNFPTLKIISPYSFNKCENLKIVSIKTKKLEVKNFGFFELRNLISVELDCEELIINDNCFKNCTKLSKVLFNNVVKASFSKEAFNGCINLSYFVITGATSIALKDDTFCGANNLKYIELQSKSFTFSSPFMHCSSLRFLFLQTEQDILLTPTTFRYCHFLSSVKIVSMSKITVSSKAFEEREFLENVDLRCDSIDIQKEAFNNCSSLVWFCLKAEKSVFIHENTFSQCPSLKTFFLFCSSSLAIREKFEKTSLEIVILCGPCIIIEDNCFCQCSKLSLLSLVDARNIVIGKNQFLNCTSLQSIKIEFKNESESESESVIEFGSNCLDDAVNLEEITLSGILVRVIKNRENQISSYIFPLADKENIISYFK</sequence>
<feature type="domain" description="Protein kinase" evidence="5">
    <location>
        <begin position="11"/>
        <end position="260"/>
    </location>
</feature>
<dbReference type="InterPro" id="IPR050167">
    <property type="entry name" value="Ser_Thr_protein_kinase"/>
</dbReference>
<dbReference type="InterPro" id="IPR017441">
    <property type="entry name" value="Protein_kinase_ATP_BS"/>
</dbReference>
<evidence type="ECO:0000256" key="2">
    <source>
        <dbReference type="ARBA" id="ARBA00022840"/>
    </source>
</evidence>
<dbReference type="SUPFAM" id="SSF52058">
    <property type="entry name" value="L domain-like"/>
    <property type="match status" value="1"/>
</dbReference>
<dbReference type="InterPro" id="IPR000719">
    <property type="entry name" value="Prot_kinase_dom"/>
</dbReference>
<feature type="compositionally biased region" description="Polar residues" evidence="4">
    <location>
        <begin position="626"/>
        <end position="649"/>
    </location>
</feature>
<feature type="compositionally biased region" description="Polar residues" evidence="4">
    <location>
        <begin position="958"/>
        <end position="980"/>
    </location>
</feature>
<dbReference type="PROSITE" id="PS00108">
    <property type="entry name" value="PROTEIN_KINASE_ST"/>
    <property type="match status" value="1"/>
</dbReference>
<feature type="compositionally biased region" description="Polar residues" evidence="4">
    <location>
        <begin position="770"/>
        <end position="795"/>
    </location>
</feature>
<keyword evidence="2 3" id="KW-0067">ATP-binding</keyword>
<reference evidence="6 7" key="1">
    <citation type="submission" date="2024-04" db="EMBL/GenBank/DDBJ databases">
        <title>Tritrichomonas musculus Genome.</title>
        <authorList>
            <person name="Alves-Ferreira E."/>
            <person name="Grigg M."/>
            <person name="Lorenzi H."/>
            <person name="Galac M."/>
        </authorList>
    </citation>
    <scope>NUCLEOTIDE SEQUENCE [LARGE SCALE GENOMIC DNA]</scope>
    <source>
        <strain evidence="6 7">EAF2021</strain>
    </source>
</reference>
<name>A0ABR2HA07_9EUKA</name>
<dbReference type="InterPro" id="IPR011009">
    <property type="entry name" value="Kinase-like_dom_sf"/>
</dbReference>
<organism evidence="6 7">
    <name type="scientific">Tritrichomonas musculus</name>
    <dbReference type="NCBI Taxonomy" id="1915356"/>
    <lineage>
        <taxon>Eukaryota</taxon>
        <taxon>Metamonada</taxon>
        <taxon>Parabasalia</taxon>
        <taxon>Tritrichomonadida</taxon>
        <taxon>Tritrichomonadidae</taxon>
        <taxon>Tritrichomonas</taxon>
    </lineage>
</organism>
<feature type="compositionally biased region" description="Low complexity" evidence="4">
    <location>
        <begin position="672"/>
        <end position="684"/>
    </location>
</feature>
<feature type="compositionally biased region" description="Basic and acidic residues" evidence="4">
    <location>
        <begin position="408"/>
        <end position="430"/>
    </location>
</feature>
<dbReference type="PANTHER" id="PTHR23257">
    <property type="entry name" value="SERINE-THREONINE PROTEIN KINASE"/>
    <property type="match status" value="1"/>
</dbReference>
<dbReference type="Proteomes" id="UP001470230">
    <property type="component" value="Unassembled WGS sequence"/>
</dbReference>
<feature type="compositionally biased region" description="Polar residues" evidence="4">
    <location>
        <begin position="723"/>
        <end position="763"/>
    </location>
</feature>
<feature type="compositionally biased region" description="Polar residues" evidence="4">
    <location>
        <begin position="517"/>
        <end position="532"/>
    </location>
</feature>
<dbReference type="EMBL" id="JAPFFF010000036">
    <property type="protein sequence ID" value="KAK8843055.1"/>
    <property type="molecule type" value="Genomic_DNA"/>
</dbReference>
<dbReference type="Gene3D" id="1.10.510.10">
    <property type="entry name" value="Transferase(Phosphotransferase) domain 1"/>
    <property type="match status" value="1"/>
</dbReference>
<dbReference type="PANTHER" id="PTHR23257:SF958">
    <property type="entry name" value="SERINE_THREONINE-PROTEIN KINASE WNK4"/>
    <property type="match status" value="1"/>
</dbReference>
<protein>
    <recommendedName>
        <fullName evidence="5">Protein kinase domain-containing protein</fullName>
    </recommendedName>
</protein>
<evidence type="ECO:0000256" key="1">
    <source>
        <dbReference type="ARBA" id="ARBA00022741"/>
    </source>
</evidence>
<dbReference type="PROSITE" id="PS00107">
    <property type="entry name" value="PROTEIN_KINASE_ATP"/>
    <property type="match status" value="1"/>
</dbReference>
<dbReference type="Pfam" id="PF13306">
    <property type="entry name" value="LRR_5"/>
    <property type="match status" value="3"/>
</dbReference>
<dbReference type="InterPro" id="IPR032675">
    <property type="entry name" value="LRR_dom_sf"/>
</dbReference>
<feature type="compositionally biased region" description="Low complexity" evidence="4">
    <location>
        <begin position="557"/>
        <end position="569"/>
    </location>
</feature>
<feature type="compositionally biased region" description="Polar residues" evidence="4">
    <location>
        <begin position="685"/>
        <end position="716"/>
    </location>
</feature>
<evidence type="ECO:0000259" key="5">
    <source>
        <dbReference type="PROSITE" id="PS50011"/>
    </source>
</evidence>
<dbReference type="InterPro" id="IPR006597">
    <property type="entry name" value="Sel1-like"/>
</dbReference>
<dbReference type="Gene3D" id="1.25.40.10">
    <property type="entry name" value="Tetratricopeptide repeat domain"/>
    <property type="match status" value="1"/>
</dbReference>
<dbReference type="Pfam" id="PF08238">
    <property type="entry name" value="Sel1"/>
    <property type="match status" value="3"/>
</dbReference>
<feature type="compositionally biased region" description="Polar residues" evidence="4">
    <location>
        <begin position="886"/>
        <end position="904"/>
    </location>
</feature>
<dbReference type="SMART" id="SM00671">
    <property type="entry name" value="SEL1"/>
    <property type="match status" value="3"/>
</dbReference>
<keyword evidence="7" id="KW-1185">Reference proteome</keyword>
<dbReference type="SMART" id="SM00220">
    <property type="entry name" value="S_TKc"/>
    <property type="match status" value="1"/>
</dbReference>
<evidence type="ECO:0000256" key="3">
    <source>
        <dbReference type="PROSITE-ProRule" id="PRU10141"/>
    </source>
</evidence>
<feature type="compositionally biased region" description="Polar residues" evidence="4">
    <location>
        <begin position="578"/>
        <end position="618"/>
    </location>
</feature>
<feature type="compositionally biased region" description="Polar residues" evidence="4">
    <location>
        <begin position="802"/>
        <end position="870"/>
    </location>
</feature>
<evidence type="ECO:0000313" key="7">
    <source>
        <dbReference type="Proteomes" id="UP001470230"/>
    </source>
</evidence>
<feature type="compositionally biased region" description="Basic and acidic residues" evidence="4">
    <location>
        <begin position="495"/>
        <end position="504"/>
    </location>
</feature>
<dbReference type="InterPro" id="IPR026906">
    <property type="entry name" value="LRR_5"/>
</dbReference>
<feature type="region of interest" description="Disordered" evidence="4">
    <location>
        <begin position="937"/>
        <end position="985"/>
    </location>
</feature>
<keyword evidence="1 3" id="KW-0547">Nucleotide-binding</keyword>
<proteinExistence type="predicted"/>
<evidence type="ECO:0000313" key="6">
    <source>
        <dbReference type="EMBL" id="KAK8843055.1"/>
    </source>
</evidence>
<dbReference type="SUPFAM" id="SSF56112">
    <property type="entry name" value="Protein kinase-like (PK-like)"/>
    <property type="match status" value="1"/>
</dbReference>
<feature type="compositionally biased region" description="Polar residues" evidence="4">
    <location>
        <begin position="940"/>
        <end position="951"/>
    </location>
</feature>